<keyword evidence="1" id="KW-0560">Oxidoreductase</keyword>
<dbReference type="InterPro" id="IPR022367">
    <property type="entry name" value="2-oxoacid/accept_OxRdtase_asu"/>
</dbReference>
<gene>
    <name evidence="5" type="ORF">QQX03_06985</name>
</gene>
<dbReference type="InterPro" id="IPR009014">
    <property type="entry name" value="Transketo_C/PFOR_II"/>
</dbReference>
<dbReference type="Pfam" id="PF01558">
    <property type="entry name" value="POR"/>
    <property type="match status" value="1"/>
</dbReference>
<dbReference type="NCBIfam" id="TIGR03710">
    <property type="entry name" value="OAFO_sf"/>
    <property type="match status" value="1"/>
</dbReference>
<evidence type="ECO:0000256" key="1">
    <source>
        <dbReference type="ARBA" id="ARBA00023002"/>
    </source>
</evidence>
<dbReference type="FunFam" id="3.40.50.970:FF:000022">
    <property type="entry name" value="2-oxoglutarate ferredoxin oxidoreductase alpha subunit"/>
    <property type="match status" value="1"/>
</dbReference>
<evidence type="ECO:0000259" key="4">
    <source>
        <dbReference type="Pfam" id="PF17147"/>
    </source>
</evidence>
<feature type="domain" description="Pyruvate flavodoxin/ferredoxin oxidoreductase pyrimidine binding" evidence="3">
    <location>
        <begin position="266"/>
        <end position="430"/>
    </location>
</feature>
<dbReference type="InterPro" id="IPR033412">
    <property type="entry name" value="PFOR_II"/>
</dbReference>
<dbReference type="InterPro" id="IPR050722">
    <property type="entry name" value="Pyruvate:ferred/Flavod_OxRd"/>
</dbReference>
<dbReference type="CDD" id="cd07034">
    <property type="entry name" value="TPP_PYR_PFOR_IOR-alpha_like"/>
    <property type="match status" value="1"/>
</dbReference>
<feature type="domain" description="Pyruvate/ketoisovalerate oxidoreductase catalytic" evidence="2">
    <location>
        <begin position="28"/>
        <end position="216"/>
    </location>
</feature>
<dbReference type="InterPro" id="IPR019752">
    <property type="entry name" value="Pyrv/ketoisovalerate_OxRed_cat"/>
</dbReference>
<dbReference type="SUPFAM" id="SSF52518">
    <property type="entry name" value="Thiamin diphosphate-binding fold (THDP-binding)"/>
    <property type="match status" value="1"/>
</dbReference>
<dbReference type="KEGG" id="arue:QQX03_06985"/>
<dbReference type="Gene3D" id="3.40.50.920">
    <property type="match status" value="1"/>
</dbReference>
<proteinExistence type="predicted"/>
<evidence type="ECO:0000313" key="5">
    <source>
        <dbReference type="EMBL" id="WIW94727.1"/>
    </source>
</evidence>
<dbReference type="AlphaFoldDB" id="A0A9Y2B147"/>
<name>A0A9Y2B147_9SPHN</name>
<dbReference type="PANTHER" id="PTHR32154">
    <property type="entry name" value="PYRUVATE-FLAVODOXIN OXIDOREDUCTASE-RELATED"/>
    <property type="match status" value="1"/>
</dbReference>
<dbReference type="GO" id="GO:0016903">
    <property type="term" value="F:oxidoreductase activity, acting on the aldehyde or oxo group of donors"/>
    <property type="evidence" value="ECO:0007669"/>
    <property type="project" value="InterPro"/>
</dbReference>
<dbReference type="PANTHER" id="PTHR32154:SF20">
    <property type="entry name" value="2-OXOGLUTARATE OXIDOREDUCTASE SUBUNIT KORA"/>
    <property type="match status" value="1"/>
</dbReference>
<dbReference type="Gene3D" id="3.40.50.970">
    <property type="match status" value="1"/>
</dbReference>
<dbReference type="GO" id="GO:0006979">
    <property type="term" value="P:response to oxidative stress"/>
    <property type="evidence" value="ECO:0007669"/>
    <property type="project" value="TreeGrafter"/>
</dbReference>
<reference evidence="5 6" key="1">
    <citation type="submission" date="2023-06" db="EMBL/GenBank/DDBJ databases">
        <title>Altererythrobacter rubellus NBRC 112769 genome.</title>
        <authorList>
            <person name="Zhang K."/>
        </authorList>
    </citation>
    <scope>NUCLEOTIDE SEQUENCE [LARGE SCALE GENOMIC DNA]</scope>
    <source>
        <strain evidence="5 6">NBRC 112769</strain>
    </source>
</reference>
<dbReference type="Proteomes" id="UP001231445">
    <property type="component" value="Chromosome"/>
</dbReference>
<evidence type="ECO:0000259" key="3">
    <source>
        <dbReference type="Pfam" id="PF01855"/>
    </source>
</evidence>
<dbReference type="Pfam" id="PF01855">
    <property type="entry name" value="POR_N"/>
    <property type="match status" value="1"/>
</dbReference>
<evidence type="ECO:0000259" key="2">
    <source>
        <dbReference type="Pfam" id="PF01558"/>
    </source>
</evidence>
<dbReference type="InterPro" id="IPR029061">
    <property type="entry name" value="THDP-binding"/>
</dbReference>
<protein>
    <submittedName>
        <fullName evidence="5">2-oxoacid:acceptor oxidoreductase subunit alpha</fullName>
    </submittedName>
</protein>
<dbReference type="InterPro" id="IPR002869">
    <property type="entry name" value="Pyrv_flavodox_OxRed_cen"/>
</dbReference>
<accession>A0A9Y2B147</accession>
<sequence>MAKQAVEKPNSDSQQPDAVVVRFAGDSGDGMQLTGGQFTLSTALAGNDLATFPDFPAEIRAPQGTLFGVSAFQINFGSREINTAGDAPDVLVAMNPAALKVNLSALKPGGLIIADTGEFTKRNLDKAKYDQSPIDDGSLAKYDVLAFDISALTIEAVKEFGLGNKDALRSKNMWTLGLALWMFDRDREPIREWLRAKFKSKPDIAGANIAALDAGHAYGETAELSGPLKQLNVPATPSAPGLYRTITGAESISLGLVAGAQLAELPMFFGGYPITPASAILHHLARLKEYNVTTFQAEDEIAAICAAIGASYAGSLGVTSSSGPGIALKGEAMGLAIMTELPLVIVNSQRGGPSTGLPTKTEQSDLYQAIYGRNGDAPIPVVSASSPGDAFECAIEACRIATQYMTPVMLLTDGYIANAAEPWLVPDPASFTPFPAKFLDAKNGPANENGDATLLPYKRDENGARPWIKPGTPDLMHRIGGIEKAVDTGHIDYSPENHQAMTDARQQKVLGIEVPDQEVCLGGEGGKLAVVGWGSTYGPIHQAVGRMRAKGHDVSHIHVRHVWPLPANLGDLLKSYDKVLVPEMNTGQFKTVLRDQYLVDAKPLNKTSGQPFYIHELEAAIEEALA</sequence>
<dbReference type="Gene3D" id="3.40.920.10">
    <property type="entry name" value="Pyruvate-ferredoxin oxidoreductase, PFOR, domain III"/>
    <property type="match status" value="1"/>
</dbReference>
<dbReference type="SUPFAM" id="SSF53323">
    <property type="entry name" value="Pyruvate-ferredoxin oxidoreductase, PFOR, domain III"/>
    <property type="match status" value="1"/>
</dbReference>
<organism evidence="5 6">
    <name type="scientific">Altererythrobacter rubellus</name>
    <dbReference type="NCBI Taxonomy" id="2173831"/>
    <lineage>
        <taxon>Bacteria</taxon>
        <taxon>Pseudomonadati</taxon>
        <taxon>Pseudomonadota</taxon>
        <taxon>Alphaproteobacteria</taxon>
        <taxon>Sphingomonadales</taxon>
        <taxon>Erythrobacteraceae</taxon>
        <taxon>Altererythrobacter</taxon>
    </lineage>
</organism>
<dbReference type="RefSeq" id="WP_285975043.1">
    <property type="nucleotide sequence ID" value="NZ_CP127221.1"/>
</dbReference>
<evidence type="ECO:0000313" key="6">
    <source>
        <dbReference type="Proteomes" id="UP001231445"/>
    </source>
</evidence>
<dbReference type="EMBL" id="CP127221">
    <property type="protein sequence ID" value="WIW94727.1"/>
    <property type="molecule type" value="Genomic_DNA"/>
</dbReference>
<dbReference type="Pfam" id="PF17147">
    <property type="entry name" value="PFOR_II"/>
    <property type="match status" value="1"/>
</dbReference>
<dbReference type="InterPro" id="IPR002880">
    <property type="entry name" value="Pyrv_Fd/Flavodoxin_OxRdtase_N"/>
</dbReference>
<dbReference type="SUPFAM" id="SSF52922">
    <property type="entry name" value="TK C-terminal domain-like"/>
    <property type="match status" value="1"/>
</dbReference>
<feature type="domain" description="Pyruvate:ferredoxin oxidoreductase core" evidence="4">
    <location>
        <begin position="528"/>
        <end position="588"/>
    </location>
</feature>
<keyword evidence="6" id="KW-1185">Reference proteome</keyword>